<proteinExistence type="predicted"/>
<protein>
    <submittedName>
        <fullName evidence="3">CinA family protein</fullName>
    </submittedName>
</protein>
<dbReference type="Proteomes" id="UP001597365">
    <property type="component" value="Unassembled WGS sequence"/>
</dbReference>
<dbReference type="SUPFAM" id="SSF142433">
    <property type="entry name" value="CinA-like"/>
    <property type="match status" value="1"/>
</dbReference>
<dbReference type="Pfam" id="PF02464">
    <property type="entry name" value="CinA"/>
    <property type="match status" value="1"/>
</dbReference>
<evidence type="ECO:0000313" key="4">
    <source>
        <dbReference type="Proteomes" id="UP001597365"/>
    </source>
</evidence>
<feature type="region of interest" description="Disordered" evidence="1">
    <location>
        <begin position="1"/>
        <end position="29"/>
    </location>
</feature>
<dbReference type="EMBL" id="JBHUFU010000025">
    <property type="protein sequence ID" value="MFD1833124.1"/>
    <property type="molecule type" value="Genomic_DNA"/>
</dbReference>
<dbReference type="InterPro" id="IPR008136">
    <property type="entry name" value="CinA_C"/>
</dbReference>
<dbReference type="NCBIfam" id="TIGR00199">
    <property type="entry name" value="PncC_domain"/>
    <property type="match status" value="1"/>
</dbReference>
<evidence type="ECO:0000256" key="1">
    <source>
        <dbReference type="SAM" id="MobiDB-lite"/>
    </source>
</evidence>
<dbReference type="InterPro" id="IPR036653">
    <property type="entry name" value="CinA-like_C"/>
</dbReference>
<name>A0ABW4PSA0_9ACTN</name>
<feature type="domain" description="CinA C-terminal" evidence="2">
    <location>
        <begin position="31"/>
        <end position="192"/>
    </location>
</feature>
<evidence type="ECO:0000313" key="3">
    <source>
        <dbReference type="EMBL" id="MFD1833124.1"/>
    </source>
</evidence>
<dbReference type="RefSeq" id="WP_380904685.1">
    <property type="nucleotide sequence ID" value="NZ_JBHUFU010000025.1"/>
</dbReference>
<reference evidence="4" key="1">
    <citation type="journal article" date="2019" name="Int. J. Syst. Evol. Microbiol.">
        <title>The Global Catalogue of Microorganisms (GCM) 10K type strain sequencing project: providing services to taxonomists for standard genome sequencing and annotation.</title>
        <authorList>
            <consortium name="The Broad Institute Genomics Platform"/>
            <consortium name="The Broad Institute Genome Sequencing Center for Infectious Disease"/>
            <person name="Wu L."/>
            <person name="Ma J."/>
        </authorList>
    </citation>
    <scope>NUCLEOTIDE SEQUENCE [LARGE SCALE GENOMIC DNA]</scope>
    <source>
        <strain evidence="4">CGMCC 4.7455</strain>
    </source>
</reference>
<gene>
    <name evidence="3" type="ORF">ACFSJS_26260</name>
</gene>
<keyword evidence="4" id="KW-1185">Reference proteome</keyword>
<comment type="caution">
    <text evidence="3">The sequence shown here is derived from an EMBL/GenBank/DDBJ whole genome shotgun (WGS) entry which is preliminary data.</text>
</comment>
<sequence length="213" mass="21282">MSTETAAAERESGPGASAGPGTGEQADGTRALTARALRMLGERGQTVAAAESLTGGLVTAELTAAPGASATVRGSVTAYATEVKHEVLGVDGDLLRERGAVDAEVARQMALGVRRVIGSDWGVATTGVAGPEPQDGQPVGLVYVAVAGPGGSASSEGGEAARAVALELRLDGERAEIRDGSVEAVVRLLLSELTENAPTKDTEHGGGKGCLQP</sequence>
<evidence type="ECO:0000259" key="2">
    <source>
        <dbReference type="Pfam" id="PF02464"/>
    </source>
</evidence>
<dbReference type="Gene3D" id="3.90.950.20">
    <property type="entry name" value="CinA-like"/>
    <property type="match status" value="1"/>
</dbReference>
<accession>A0ABW4PSA0</accession>
<organism evidence="3 4">
    <name type="scientific">Streptomyces desertarenae</name>
    <dbReference type="NCBI Taxonomy" id="2666184"/>
    <lineage>
        <taxon>Bacteria</taxon>
        <taxon>Bacillati</taxon>
        <taxon>Actinomycetota</taxon>
        <taxon>Actinomycetes</taxon>
        <taxon>Kitasatosporales</taxon>
        <taxon>Streptomycetaceae</taxon>
        <taxon>Streptomyces</taxon>
    </lineage>
</organism>